<reference evidence="1 2" key="1">
    <citation type="submission" date="2015-01" db="EMBL/GenBank/DDBJ databases">
        <title>Evolution of Trichinella species and genotypes.</title>
        <authorList>
            <person name="Korhonen P.K."/>
            <person name="Edoardo P."/>
            <person name="Giuseppe L.R."/>
            <person name="Gasser R.B."/>
        </authorList>
    </citation>
    <scope>NUCLEOTIDE SEQUENCE [LARGE SCALE GENOMIC DNA]</scope>
    <source>
        <strain evidence="1">ISS3</strain>
    </source>
</reference>
<evidence type="ECO:0000313" key="1">
    <source>
        <dbReference type="EMBL" id="KRY26264.1"/>
    </source>
</evidence>
<proteinExistence type="predicted"/>
<dbReference type="EMBL" id="JYDH01000498">
    <property type="protein sequence ID" value="KRY26264.1"/>
    <property type="molecule type" value="Genomic_DNA"/>
</dbReference>
<keyword evidence="2" id="KW-1185">Reference proteome</keyword>
<comment type="caution">
    <text evidence="1">The sequence shown here is derived from an EMBL/GenBank/DDBJ whole genome shotgun (WGS) entry which is preliminary data.</text>
</comment>
<dbReference type="InParanoid" id="A0A0V1AN74"/>
<protein>
    <submittedName>
        <fullName evidence="1">Uncharacterized protein</fullName>
    </submittedName>
</protein>
<accession>A0A0V1AN74</accession>
<organism evidence="1 2">
    <name type="scientific">Trichinella spiralis</name>
    <name type="common">Trichina worm</name>
    <dbReference type="NCBI Taxonomy" id="6334"/>
    <lineage>
        <taxon>Eukaryota</taxon>
        <taxon>Metazoa</taxon>
        <taxon>Ecdysozoa</taxon>
        <taxon>Nematoda</taxon>
        <taxon>Enoplea</taxon>
        <taxon>Dorylaimia</taxon>
        <taxon>Trichinellida</taxon>
        <taxon>Trichinellidae</taxon>
        <taxon>Trichinella</taxon>
    </lineage>
</organism>
<dbReference type="AlphaFoldDB" id="A0A0V1AN74"/>
<dbReference type="Proteomes" id="UP000054776">
    <property type="component" value="Unassembled WGS sequence"/>
</dbReference>
<sequence length="120" mass="14041">MSILVSVSNPEMNPFAEREAFWLPCAERSSALARNSPKRSHGKVYSKTFLKESDGLYEIYKIGGNKYEITAKRLFLHDFMDYFHCSRFFFFKTADDFLHLCKICRIVENSREPCTPPSQR</sequence>
<evidence type="ECO:0000313" key="2">
    <source>
        <dbReference type="Proteomes" id="UP000054776"/>
    </source>
</evidence>
<name>A0A0V1AN74_TRISP</name>
<gene>
    <name evidence="1" type="ORF">T01_10905</name>
</gene>
<dbReference type="OrthoDB" id="10464089at2759"/>